<evidence type="ECO:0000313" key="2">
    <source>
        <dbReference type="Proteomes" id="UP001629235"/>
    </source>
</evidence>
<gene>
    <name evidence="1" type="ORF">PQR01_21345</name>
</gene>
<name>A0ACC7NEU9_9BURK</name>
<proteinExistence type="predicted"/>
<dbReference type="Proteomes" id="UP001629235">
    <property type="component" value="Unassembled WGS sequence"/>
</dbReference>
<protein>
    <submittedName>
        <fullName evidence="1">Uncharacterized protein</fullName>
    </submittedName>
</protein>
<reference evidence="1 2" key="1">
    <citation type="journal article" date="2024" name="Chem. Sci.">
        <title>Discovery of megapolipeptins by genome mining of a Burkholderiales bacteria collection.</title>
        <authorList>
            <person name="Paulo B.S."/>
            <person name="Recchia M.J.J."/>
            <person name="Lee S."/>
            <person name="Fergusson C.H."/>
            <person name="Romanowski S.B."/>
            <person name="Hernandez A."/>
            <person name="Krull N."/>
            <person name="Liu D.Y."/>
            <person name="Cavanagh H."/>
            <person name="Bos A."/>
            <person name="Gray C.A."/>
            <person name="Murphy B.T."/>
            <person name="Linington R.G."/>
            <person name="Eustaquio A.S."/>
        </authorList>
    </citation>
    <scope>NUCLEOTIDE SEQUENCE [LARGE SCALE GENOMIC DNA]</scope>
    <source>
        <strain evidence="1 2">RL18-126-BIB-B</strain>
    </source>
</reference>
<comment type="caution">
    <text evidence="1">The sequence shown here is derived from an EMBL/GenBank/DDBJ whole genome shotgun (WGS) entry which is preliminary data.</text>
</comment>
<sequence>MGDVIDLLAFRRAQGKPLQVQDVPELAPEAKAGPAIEPKPNAEPSARGSRLHRTTRQGRGRHVPPIRLTESQRAAFLQLLDFQMSTNIVVDEHDRDYLADPAEHERARAFFRAFGFDIDAIENAEAMWELWSALDAEYTYFVKMVLDNPNSFCTMTLGEPEVWFEYIVAVASQDLDEAQRLSFIVHDAHLYRR</sequence>
<keyword evidence="2" id="KW-1185">Reference proteome</keyword>
<accession>A0ACC7NEU9</accession>
<dbReference type="EMBL" id="JAQQDW010000044">
    <property type="protein sequence ID" value="MFM0105962.1"/>
    <property type="molecule type" value="Genomic_DNA"/>
</dbReference>
<evidence type="ECO:0000313" key="1">
    <source>
        <dbReference type="EMBL" id="MFM0105962.1"/>
    </source>
</evidence>
<organism evidence="1 2">
    <name type="scientific">Paraburkholderia rhynchosiae</name>
    <dbReference type="NCBI Taxonomy" id="487049"/>
    <lineage>
        <taxon>Bacteria</taxon>
        <taxon>Pseudomonadati</taxon>
        <taxon>Pseudomonadota</taxon>
        <taxon>Betaproteobacteria</taxon>
        <taxon>Burkholderiales</taxon>
        <taxon>Burkholderiaceae</taxon>
        <taxon>Paraburkholderia</taxon>
    </lineage>
</organism>